<proteinExistence type="predicted"/>
<accession>A0A0E9T475</accession>
<dbReference type="EMBL" id="GBXM01061129">
    <property type="protein sequence ID" value="JAH47448.1"/>
    <property type="molecule type" value="Transcribed_RNA"/>
</dbReference>
<reference evidence="1" key="1">
    <citation type="submission" date="2014-11" db="EMBL/GenBank/DDBJ databases">
        <authorList>
            <person name="Amaro Gonzalez C."/>
        </authorList>
    </citation>
    <scope>NUCLEOTIDE SEQUENCE</scope>
</reference>
<evidence type="ECO:0000313" key="1">
    <source>
        <dbReference type="EMBL" id="JAH47448.1"/>
    </source>
</evidence>
<name>A0A0E9T475_ANGAN</name>
<protein>
    <submittedName>
        <fullName evidence="1">Uncharacterized protein</fullName>
    </submittedName>
</protein>
<organism evidence="1">
    <name type="scientific">Anguilla anguilla</name>
    <name type="common">European freshwater eel</name>
    <name type="synonym">Muraena anguilla</name>
    <dbReference type="NCBI Taxonomy" id="7936"/>
    <lineage>
        <taxon>Eukaryota</taxon>
        <taxon>Metazoa</taxon>
        <taxon>Chordata</taxon>
        <taxon>Craniata</taxon>
        <taxon>Vertebrata</taxon>
        <taxon>Euteleostomi</taxon>
        <taxon>Actinopterygii</taxon>
        <taxon>Neopterygii</taxon>
        <taxon>Teleostei</taxon>
        <taxon>Anguilliformes</taxon>
        <taxon>Anguillidae</taxon>
        <taxon>Anguilla</taxon>
    </lineage>
</organism>
<dbReference type="AlphaFoldDB" id="A0A0E9T475"/>
<sequence>MWGLCRVIHVCLSSSGTCSES</sequence>
<reference evidence="1" key="2">
    <citation type="journal article" date="2015" name="Fish Shellfish Immunol.">
        <title>Early steps in the European eel (Anguilla anguilla)-Vibrio vulnificus interaction in the gills: Role of the RtxA13 toxin.</title>
        <authorList>
            <person name="Callol A."/>
            <person name="Pajuelo D."/>
            <person name="Ebbesson L."/>
            <person name="Teles M."/>
            <person name="MacKenzie S."/>
            <person name="Amaro C."/>
        </authorList>
    </citation>
    <scope>NUCLEOTIDE SEQUENCE</scope>
</reference>